<dbReference type="PANTHER" id="PTHR31147:SF66">
    <property type="entry name" value="OS05G0315700 PROTEIN"/>
    <property type="match status" value="1"/>
</dbReference>
<dbReference type="Pfam" id="PF02458">
    <property type="entry name" value="Transferase"/>
    <property type="match status" value="1"/>
</dbReference>
<sequence>MAATNATKPSLTYIRGAEAGPRVNRSSRAHPHEFKELSDVDDQEGLRFQIPLIQFYRSHDHPGCPARQSCNRKVAGPSQGDQGGRSKSLSVVLTVRRATKGEGRAEVGGRVYGDGIIFIEADADVGLDYFAESLKPPFPQSEELLFDVPGSSGVTRLKCGGFILALRLNHTMADAPGLAQFLNAVAELARGADVPSVLPVWERHRFAARNPPRVTCVHREYEDVDDPKETIIPLDAMVHKSFFFGPIEIAALRGIIPTHLKLSSTFEVLTACLWRCRTIALQPDPEEMVRIICIVSARHLLKDPPLATGFYGDAFAFPVAVSTAGQISSNPLGYALGLVNKAKGDVTQEYMHSLADLMVLKAGLGDHDYGWGPPVYGGPAKGGVGAIPGVARFYIPYKNGKGEKGIVVPRCLPDFAMKRFVKELNGLLSQTLSMKDMYFILDSFI</sequence>
<evidence type="ECO:0000256" key="2">
    <source>
        <dbReference type="ARBA" id="ARBA00022679"/>
    </source>
</evidence>
<name>A0AAW1GXJ6_SAPOF</name>
<evidence type="ECO:0000256" key="3">
    <source>
        <dbReference type="SAM" id="MobiDB-lite"/>
    </source>
</evidence>
<dbReference type="EMBL" id="JBDFQZ010000013">
    <property type="protein sequence ID" value="KAK9668798.1"/>
    <property type="molecule type" value="Genomic_DNA"/>
</dbReference>
<dbReference type="Gene3D" id="3.30.559.10">
    <property type="entry name" value="Chloramphenicol acetyltransferase-like domain"/>
    <property type="match status" value="2"/>
</dbReference>
<evidence type="ECO:0000313" key="4">
    <source>
        <dbReference type="EMBL" id="KAK9668798.1"/>
    </source>
</evidence>
<keyword evidence="5" id="KW-1185">Reference proteome</keyword>
<accession>A0AAW1GXJ6</accession>
<dbReference type="Proteomes" id="UP001443914">
    <property type="component" value="Unassembled WGS sequence"/>
</dbReference>
<gene>
    <name evidence="4" type="ORF">RND81_13G087400</name>
</gene>
<protein>
    <recommendedName>
        <fullName evidence="6">Benzyl alcohol O-benzoyltransferase</fullName>
    </recommendedName>
</protein>
<dbReference type="InterPro" id="IPR050898">
    <property type="entry name" value="Plant_acyltransferase"/>
</dbReference>
<organism evidence="4 5">
    <name type="scientific">Saponaria officinalis</name>
    <name type="common">Common soapwort</name>
    <name type="synonym">Lychnis saponaria</name>
    <dbReference type="NCBI Taxonomy" id="3572"/>
    <lineage>
        <taxon>Eukaryota</taxon>
        <taxon>Viridiplantae</taxon>
        <taxon>Streptophyta</taxon>
        <taxon>Embryophyta</taxon>
        <taxon>Tracheophyta</taxon>
        <taxon>Spermatophyta</taxon>
        <taxon>Magnoliopsida</taxon>
        <taxon>eudicotyledons</taxon>
        <taxon>Gunneridae</taxon>
        <taxon>Pentapetalae</taxon>
        <taxon>Caryophyllales</taxon>
        <taxon>Caryophyllaceae</taxon>
        <taxon>Caryophylleae</taxon>
        <taxon>Saponaria</taxon>
    </lineage>
</organism>
<dbReference type="PANTHER" id="PTHR31147">
    <property type="entry name" value="ACYL TRANSFERASE 4"/>
    <property type="match status" value="1"/>
</dbReference>
<feature type="compositionally biased region" description="Polar residues" evidence="3">
    <location>
        <begin position="1"/>
        <end position="10"/>
    </location>
</feature>
<evidence type="ECO:0000313" key="5">
    <source>
        <dbReference type="Proteomes" id="UP001443914"/>
    </source>
</evidence>
<feature type="region of interest" description="Disordered" evidence="3">
    <location>
        <begin position="1"/>
        <end position="29"/>
    </location>
</feature>
<proteinExistence type="inferred from homology"/>
<dbReference type="GO" id="GO:0016740">
    <property type="term" value="F:transferase activity"/>
    <property type="evidence" value="ECO:0007669"/>
    <property type="project" value="UniProtKB-KW"/>
</dbReference>
<evidence type="ECO:0000256" key="1">
    <source>
        <dbReference type="ARBA" id="ARBA00009861"/>
    </source>
</evidence>
<keyword evidence="2" id="KW-0808">Transferase</keyword>
<evidence type="ECO:0008006" key="6">
    <source>
        <dbReference type="Google" id="ProtNLM"/>
    </source>
</evidence>
<reference evidence="4" key="1">
    <citation type="submission" date="2024-03" db="EMBL/GenBank/DDBJ databases">
        <title>WGS assembly of Saponaria officinalis var. Norfolk2.</title>
        <authorList>
            <person name="Jenkins J."/>
            <person name="Shu S."/>
            <person name="Grimwood J."/>
            <person name="Barry K."/>
            <person name="Goodstein D."/>
            <person name="Schmutz J."/>
            <person name="Leebens-Mack J."/>
            <person name="Osbourn A."/>
        </authorList>
    </citation>
    <scope>NUCLEOTIDE SEQUENCE [LARGE SCALE GENOMIC DNA]</scope>
    <source>
        <strain evidence="4">JIC</strain>
    </source>
</reference>
<comment type="similarity">
    <text evidence="1">Belongs to the plant acyltransferase family.</text>
</comment>
<feature type="region of interest" description="Disordered" evidence="3">
    <location>
        <begin position="66"/>
        <end position="88"/>
    </location>
</feature>
<dbReference type="InterPro" id="IPR023213">
    <property type="entry name" value="CAT-like_dom_sf"/>
</dbReference>
<comment type="caution">
    <text evidence="4">The sequence shown here is derived from an EMBL/GenBank/DDBJ whole genome shotgun (WGS) entry which is preliminary data.</text>
</comment>
<dbReference type="AlphaFoldDB" id="A0AAW1GXJ6"/>